<evidence type="ECO:0000256" key="4">
    <source>
        <dbReference type="ARBA" id="ARBA00022741"/>
    </source>
</evidence>
<keyword evidence="7" id="KW-0472">Membrane</keyword>
<comment type="similarity">
    <text evidence="8">Belongs to the ABC transporter superfamily. Drug exporter-1 (DrugE1) (TC 3.A.1.105) family.</text>
</comment>
<dbReference type="SMART" id="SM00382">
    <property type="entry name" value="AAA"/>
    <property type="match status" value="1"/>
</dbReference>
<dbReference type="GO" id="GO:0005524">
    <property type="term" value="F:ATP binding"/>
    <property type="evidence" value="ECO:0007669"/>
    <property type="project" value="UniProtKB-KW"/>
</dbReference>
<proteinExistence type="inferred from homology"/>
<dbReference type="InterPro" id="IPR050763">
    <property type="entry name" value="ABC_transporter_ATP-binding"/>
</dbReference>
<evidence type="ECO:0000259" key="9">
    <source>
        <dbReference type="PROSITE" id="PS50893"/>
    </source>
</evidence>
<dbReference type="InterPro" id="IPR005894">
    <property type="entry name" value="DrrA"/>
</dbReference>
<evidence type="ECO:0000256" key="1">
    <source>
        <dbReference type="ARBA" id="ARBA00004413"/>
    </source>
</evidence>
<dbReference type="PROSITE" id="PS50893">
    <property type="entry name" value="ABC_TRANSPORTER_2"/>
    <property type="match status" value="1"/>
</dbReference>
<dbReference type="RefSeq" id="WP_193677553.1">
    <property type="nucleotide sequence ID" value="NZ_JADDIV010000004.1"/>
</dbReference>
<reference evidence="10 11" key="1">
    <citation type="submission" date="2020-10" db="EMBL/GenBank/DDBJ databases">
        <title>Ramlibacter sp. HM2 16S ribosomal RNA gene Genome sequencing and assembly.</title>
        <authorList>
            <person name="Kang M."/>
        </authorList>
    </citation>
    <scope>NUCLEOTIDE SEQUENCE [LARGE SCALE GENOMIC DNA]</scope>
    <source>
        <strain evidence="10 11">HM2</strain>
    </source>
</reference>
<dbReference type="InterPro" id="IPR003439">
    <property type="entry name" value="ABC_transporter-like_ATP-bd"/>
</dbReference>
<keyword evidence="2" id="KW-0813">Transport</keyword>
<dbReference type="EMBL" id="JADDIV010000004">
    <property type="protein sequence ID" value="MBE7368939.1"/>
    <property type="molecule type" value="Genomic_DNA"/>
</dbReference>
<evidence type="ECO:0000256" key="2">
    <source>
        <dbReference type="ARBA" id="ARBA00022448"/>
    </source>
</evidence>
<protein>
    <submittedName>
        <fullName evidence="10">ATP-binding cassette domain-containing protein</fullName>
    </submittedName>
</protein>
<comment type="caution">
    <text evidence="10">The sequence shown here is derived from an EMBL/GenBank/DDBJ whole genome shotgun (WGS) entry which is preliminary data.</text>
</comment>
<keyword evidence="11" id="KW-1185">Reference proteome</keyword>
<keyword evidence="5 10" id="KW-0067">ATP-binding</keyword>
<dbReference type="PANTHER" id="PTHR42711:SF19">
    <property type="entry name" value="DOXORUBICIN RESISTANCE ATP-BINDING PROTEIN DRRA"/>
    <property type="match status" value="1"/>
</dbReference>
<dbReference type="InterPro" id="IPR025302">
    <property type="entry name" value="DrrA1/2-like_C"/>
</dbReference>
<dbReference type="InterPro" id="IPR003593">
    <property type="entry name" value="AAA+_ATPase"/>
</dbReference>
<organism evidence="10 11">
    <name type="scientific">Ramlibacter pallidus</name>
    <dbReference type="NCBI Taxonomy" id="2780087"/>
    <lineage>
        <taxon>Bacteria</taxon>
        <taxon>Pseudomonadati</taxon>
        <taxon>Pseudomonadota</taxon>
        <taxon>Betaproteobacteria</taxon>
        <taxon>Burkholderiales</taxon>
        <taxon>Comamonadaceae</taxon>
        <taxon>Ramlibacter</taxon>
    </lineage>
</organism>
<dbReference type="PANTHER" id="PTHR42711">
    <property type="entry name" value="ABC TRANSPORTER ATP-BINDING PROTEIN"/>
    <property type="match status" value="1"/>
</dbReference>
<evidence type="ECO:0000256" key="5">
    <source>
        <dbReference type="ARBA" id="ARBA00022840"/>
    </source>
</evidence>
<dbReference type="SUPFAM" id="SSF52540">
    <property type="entry name" value="P-loop containing nucleoside triphosphate hydrolases"/>
    <property type="match status" value="1"/>
</dbReference>
<dbReference type="Pfam" id="PF13732">
    <property type="entry name" value="DrrA1-3_C"/>
    <property type="match status" value="1"/>
</dbReference>
<evidence type="ECO:0000256" key="8">
    <source>
        <dbReference type="ARBA" id="ARBA00049985"/>
    </source>
</evidence>
<dbReference type="Proteomes" id="UP000806285">
    <property type="component" value="Unassembled WGS sequence"/>
</dbReference>
<evidence type="ECO:0000256" key="7">
    <source>
        <dbReference type="ARBA" id="ARBA00023136"/>
    </source>
</evidence>
<name>A0ABR9S668_9BURK</name>
<sequence length="339" mass="35589">MNDIARHASAPVGGTGTDPSSLAIHARGLAKHFGEVRAVDGIDLDVPRGMIFAILGPNGAGKTTLMRMLATLAKPDAGMARVMGHDLVGAPREVRAAIAMTGQFASLDEDLTARENLVMLARLWGFRGRAARERADELLAAFELSDAATRQVKDYSGGMRRRLDIAASLVVTPGVLFLDEPTTGLDPKARQGVWAMVRALAQSGVTVLLTTQYMDEADQLAERIAVIDHGRKIAEGTSTELKRATGSGFVHVTLADPSRLEDAAHLLQERCGAKVHRGVEGARLSVAAHSAQDANAALAALLAAGIEPVDFSLGSPSLDEVFFALTGRADEAAGQGATA</sequence>
<accession>A0ABR9S668</accession>
<evidence type="ECO:0000313" key="10">
    <source>
        <dbReference type="EMBL" id="MBE7368939.1"/>
    </source>
</evidence>
<evidence type="ECO:0000256" key="3">
    <source>
        <dbReference type="ARBA" id="ARBA00022475"/>
    </source>
</evidence>
<evidence type="ECO:0000313" key="11">
    <source>
        <dbReference type="Proteomes" id="UP000806285"/>
    </source>
</evidence>
<dbReference type="Gene3D" id="3.40.50.300">
    <property type="entry name" value="P-loop containing nucleotide triphosphate hydrolases"/>
    <property type="match status" value="1"/>
</dbReference>
<keyword evidence="3" id="KW-1003">Cell membrane</keyword>
<dbReference type="InterPro" id="IPR017871">
    <property type="entry name" value="ABC_transporter-like_CS"/>
</dbReference>
<dbReference type="InterPro" id="IPR027417">
    <property type="entry name" value="P-loop_NTPase"/>
</dbReference>
<comment type="subcellular location">
    <subcellularLocation>
        <location evidence="1">Cell membrane</location>
        <topology evidence="1">Peripheral membrane protein</topology>
        <orientation evidence="1">Cytoplasmic side</orientation>
    </subcellularLocation>
</comment>
<dbReference type="NCBIfam" id="TIGR01188">
    <property type="entry name" value="drrA"/>
    <property type="match status" value="1"/>
</dbReference>
<keyword evidence="6" id="KW-1278">Translocase</keyword>
<keyword evidence="4" id="KW-0547">Nucleotide-binding</keyword>
<dbReference type="Pfam" id="PF00005">
    <property type="entry name" value="ABC_tran"/>
    <property type="match status" value="1"/>
</dbReference>
<feature type="domain" description="ABC transporter" evidence="9">
    <location>
        <begin position="24"/>
        <end position="254"/>
    </location>
</feature>
<evidence type="ECO:0000256" key="6">
    <source>
        <dbReference type="ARBA" id="ARBA00022967"/>
    </source>
</evidence>
<gene>
    <name evidence="10" type="ORF">IM787_15355</name>
</gene>
<dbReference type="PROSITE" id="PS00211">
    <property type="entry name" value="ABC_TRANSPORTER_1"/>
    <property type="match status" value="1"/>
</dbReference>